<gene>
    <name evidence="3" type="ORF">BDP27DRAFT_1325714</name>
</gene>
<accession>A0A9P5U8V3</accession>
<dbReference type="InterPro" id="IPR001810">
    <property type="entry name" value="F-box_dom"/>
</dbReference>
<organism evidence="3 4">
    <name type="scientific">Rhodocollybia butyracea</name>
    <dbReference type="NCBI Taxonomy" id="206335"/>
    <lineage>
        <taxon>Eukaryota</taxon>
        <taxon>Fungi</taxon>
        <taxon>Dikarya</taxon>
        <taxon>Basidiomycota</taxon>
        <taxon>Agaricomycotina</taxon>
        <taxon>Agaricomycetes</taxon>
        <taxon>Agaricomycetidae</taxon>
        <taxon>Agaricales</taxon>
        <taxon>Marasmiineae</taxon>
        <taxon>Omphalotaceae</taxon>
        <taxon>Rhodocollybia</taxon>
    </lineage>
</organism>
<dbReference type="PROSITE" id="PS50181">
    <property type="entry name" value="FBOX"/>
    <property type="match status" value="1"/>
</dbReference>
<dbReference type="EMBL" id="JADNRY010000052">
    <property type="protein sequence ID" value="KAF9069333.1"/>
    <property type="molecule type" value="Genomic_DNA"/>
</dbReference>
<dbReference type="InterPro" id="IPR036047">
    <property type="entry name" value="F-box-like_dom_sf"/>
</dbReference>
<comment type="caution">
    <text evidence="3">The sequence shown here is derived from an EMBL/GenBank/DDBJ whole genome shotgun (WGS) entry which is preliminary data.</text>
</comment>
<name>A0A9P5U8V3_9AGAR</name>
<dbReference type="OrthoDB" id="2322499at2759"/>
<dbReference type="SUPFAM" id="SSF81383">
    <property type="entry name" value="F-box domain"/>
    <property type="match status" value="1"/>
</dbReference>
<dbReference type="AlphaFoldDB" id="A0A9P5U8V3"/>
<feature type="compositionally biased region" description="Basic and acidic residues" evidence="1">
    <location>
        <begin position="65"/>
        <end position="74"/>
    </location>
</feature>
<evidence type="ECO:0000313" key="3">
    <source>
        <dbReference type="EMBL" id="KAF9069333.1"/>
    </source>
</evidence>
<sequence>MLNKSTVGKTSGHQTPGTNTPKGEGKPLRKRARVSTQKSGSSKLEDQNVDGPENQSNKKLNAKKGRPDSESRRFKGTEDIPFEVVLEVFCRAEPGDLLRLSRTSKDIRAILMSRRYAYIWRSARQNIGLPPPPDDMNEPQFAHLVFDDVFCYVTNLSSLPDYDWEYLCQQPADYRELRLSVLPSESVQVEQERVLVGSNKYGRTLKTEFELLKSELEREEWISQKQKELKANQEHAKLCVQWFRSTLSGRSKELEALRTERREDIIGRFDAIGWGEEARIMANEYGNEFSTHKFVRQTKKLTDLVWRRISHELLNLLVMHKTDRLRKEKETTRREHYAAFSNAYIRIRDTLDLRQPLPAVGDILKYEPIEDIIWLLDRNIDDAYSSSKISEHLPDIIAEWRPKKTQELADLLGITGATALDLHLATSVFECKAEGCGARFRFFGASRMQTWKPGHSRAVWPWSTRWIDSNNAISRVSKIVVEACGLDPAVATVQDLYDANPLIECTTCAGAKGSRYFTWWPLILSHPPSHTIKIHSSCSAAVKSEIALKFPSSDENLSCSHCHSTILKESMRSHLETTHSIQLVERQNLLVLDLQAIQEHWYFPLLPQYEHHKSSMSLFEPGYYKIKASLLGSP</sequence>
<feature type="compositionally biased region" description="Polar residues" evidence="1">
    <location>
        <begin position="1"/>
        <end position="21"/>
    </location>
</feature>
<feature type="region of interest" description="Disordered" evidence="1">
    <location>
        <begin position="1"/>
        <end position="74"/>
    </location>
</feature>
<evidence type="ECO:0000259" key="2">
    <source>
        <dbReference type="PROSITE" id="PS50181"/>
    </source>
</evidence>
<evidence type="ECO:0000256" key="1">
    <source>
        <dbReference type="SAM" id="MobiDB-lite"/>
    </source>
</evidence>
<dbReference type="Proteomes" id="UP000772434">
    <property type="component" value="Unassembled WGS sequence"/>
</dbReference>
<feature type="domain" description="F-box" evidence="2">
    <location>
        <begin position="74"/>
        <end position="123"/>
    </location>
</feature>
<dbReference type="Pfam" id="PF00646">
    <property type="entry name" value="F-box"/>
    <property type="match status" value="1"/>
</dbReference>
<proteinExistence type="predicted"/>
<reference evidence="3" key="1">
    <citation type="submission" date="2020-11" db="EMBL/GenBank/DDBJ databases">
        <authorList>
            <consortium name="DOE Joint Genome Institute"/>
            <person name="Ahrendt S."/>
            <person name="Riley R."/>
            <person name="Andreopoulos W."/>
            <person name="Labutti K."/>
            <person name="Pangilinan J."/>
            <person name="Ruiz-Duenas F.J."/>
            <person name="Barrasa J.M."/>
            <person name="Sanchez-Garcia M."/>
            <person name="Camarero S."/>
            <person name="Miyauchi S."/>
            <person name="Serrano A."/>
            <person name="Linde D."/>
            <person name="Babiker R."/>
            <person name="Drula E."/>
            <person name="Ayuso-Fernandez I."/>
            <person name="Pacheco R."/>
            <person name="Padilla G."/>
            <person name="Ferreira P."/>
            <person name="Barriuso J."/>
            <person name="Kellner H."/>
            <person name="Castanera R."/>
            <person name="Alfaro M."/>
            <person name="Ramirez L."/>
            <person name="Pisabarro A.G."/>
            <person name="Kuo A."/>
            <person name="Tritt A."/>
            <person name="Lipzen A."/>
            <person name="He G."/>
            <person name="Yan M."/>
            <person name="Ng V."/>
            <person name="Cullen D."/>
            <person name="Martin F."/>
            <person name="Rosso M.-N."/>
            <person name="Henrissat B."/>
            <person name="Hibbett D."/>
            <person name="Martinez A.T."/>
            <person name="Grigoriev I.V."/>
        </authorList>
    </citation>
    <scope>NUCLEOTIDE SEQUENCE</scope>
    <source>
        <strain evidence="3">AH 40177</strain>
    </source>
</reference>
<keyword evidence="4" id="KW-1185">Reference proteome</keyword>
<evidence type="ECO:0000313" key="4">
    <source>
        <dbReference type="Proteomes" id="UP000772434"/>
    </source>
</evidence>
<dbReference type="CDD" id="cd09917">
    <property type="entry name" value="F-box_SF"/>
    <property type="match status" value="1"/>
</dbReference>
<protein>
    <recommendedName>
        <fullName evidence="2">F-box domain-containing protein</fullName>
    </recommendedName>
</protein>